<feature type="domain" description="Oxidoreductase-like" evidence="1">
    <location>
        <begin position="9"/>
        <end position="48"/>
    </location>
</feature>
<accession>A0A839T420</accession>
<comment type="caution">
    <text evidence="2">The sequence shown here is derived from an EMBL/GenBank/DDBJ whole genome shotgun (WGS) entry which is preliminary data.</text>
</comment>
<sequence length="55" mass="6065">MSDKADPAPVPPEPPYEGECCEGGCGEACVWEKYYLARAEHEQAMAEWLTRHPAG</sequence>
<proteinExistence type="predicted"/>
<evidence type="ECO:0000259" key="1">
    <source>
        <dbReference type="Pfam" id="PF09791"/>
    </source>
</evidence>
<evidence type="ECO:0000313" key="2">
    <source>
        <dbReference type="EMBL" id="MBB3103838.1"/>
    </source>
</evidence>
<gene>
    <name evidence="2" type="ORF">FHR87_002248</name>
</gene>
<dbReference type="Proteomes" id="UP000549250">
    <property type="component" value="Unassembled WGS sequence"/>
</dbReference>
<evidence type="ECO:0000313" key="3">
    <source>
        <dbReference type="Proteomes" id="UP000549250"/>
    </source>
</evidence>
<reference evidence="2 3" key="1">
    <citation type="submission" date="2020-08" db="EMBL/GenBank/DDBJ databases">
        <title>Genomic Encyclopedia of Type Strains, Phase III (KMG-III): the genomes of soil and plant-associated and newly described type strains.</title>
        <authorList>
            <person name="Whitman W."/>
        </authorList>
    </citation>
    <scope>NUCLEOTIDE SEQUENCE [LARGE SCALE GENOMIC DNA]</scope>
    <source>
        <strain evidence="2 3">CECT 4462</strain>
    </source>
</reference>
<dbReference type="EMBL" id="JACHXI010000010">
    <property type="protein sequence ID" value="MBB3103838.1"/>
    <property type="molecule type" value="Genomic_DNA"/>
</dbReference>
<name>A0A839T420_AZOMA</name>
<protein>
    <recommendedName>
        <fullName evidence="1">Oxidoreductase-like domain-containing protein</fullName>
    </recommendedName>
</protein>
<keyword evidence="3" id="KW-1185">Reference proteome</keyword>
<dbReference type="Pfam" id="PF09791">
    <property type="entry name" value="Oxidored-like"/>
    <property type="match status" value="1"/>
</dbReference>
<dbReference type="AlphaFoldDB" id="A0A839T420"/>
<organism evidence="2 3">
    <name type="scientific">Azomonas macrocytogenes</name>
    <name type="common">Azotobacter macrocytogenes</name>
    <dbReference type="NCBI Taxonomy" id="69962"/>
    <lineage>
        <taxon>Bacteria</taxon>
        <taxon>Pseudomonadati</taxon>
        <taxon>Pseudomonadota</taxon>
        <taxon>Gammaproteobacteria</taxon>
        <taxon>Pseudomonadales</taxon>
        <taxon>Pseudomonadaceae</taxon>
        <taxon>Azomonas</taxon>
    </lineage>
</organism>
<dbReference type="InterPro" id="IPR019180">
    <property type="entry name" value="Oxidoreductase-like_N"/>
</dbReference>
<dbReference type="RefSeq" id="WP_221189819.1">
    <property type="nucleotide sequence ID" value="NZ_JACHXI010000010.1"/>
</dbReference>